<dbReference type="PANTHER" id="PTHR12526">
    <property type="entry name" value="GLYCOSYLTRANSFERASE"/>
    <property type="match status" value="1"/>
</dbReference>
<dbReference type="PANTHER" id="PTHR12526:SF622">
    <property type="entry name" value="GLYCOSYLTRANSFERASE (GROUP I)"/>
    <property type="match status" value="1"/>
</dbReference>
<dbReference type="Pfam" id="PF13439">
    <property type="entry name" value="Glyco_transf_4"/>
    <property type="match status" value="1"/>
</dbReference>
<proteinExistence type="predicted"/>
<dbReference type="GO" id="GO:1901135">
    <property type="term" value="P:carbohydrate derivative metabolic process"/>
    <property type="evidence" value="ECO:0007669"/>
    <property type="project" value="UniProtKB-ARBA"/>
</dbReference>
<dbReference type="InterPro" id="IPR028098">
    <property type="entry name" value="Glyco_trans_4-like_N"/>
</dbReference>
<dbReference type="Pfam" id="PF00534">
    <property type="entry name" value="Glycos_transf_1"/>
    <property type="match status" value="1"/>
</dbReference>
<dbReference type="Gene3D" id="3.40.50.2000">
    <property type="entry name" value="Glycogen Phosphorylase B"/>
    <property type="match status" value="2"/>
</dbReference>
<dbReference type="SUPFAM" id="SSF53756">
    <property type="entry name" value="UDP-Glycosyltransferase/glycogen phosphorylase"/>
    <property type="match status" value="1"/>
</dbReference>
<dbReference type="EMBL" id="KC795524">
    <property type="protein sequence ID" value="AGM38866.1"/>
    <property type="molecule type" value="Genomic_DNA"/>
</dbReference>
<name>T1RQ28_GLAPU</name>
<gene>
    <name evidence="3" type="primary">wblI14</name>
</gene>
<dbReference type="RefSeq" id="WP_160414649.1">
    <property type="nucleotide sequence ID" value="NZ_JARUQZ010000005.1"/>
</dbReference>
<feature type="domain" description="Glycosyltransferase subfamily 4-like N-terminal" evidence="2">
    <location>
        <begin position="16"/>
        <end position="202"/>
    </location>
</feature>
<dbReference type="GO" id="GO:0016757">
    <property type="term" value="F:glycosyltransferase activity"/>
    <property type="evidence" value="ECO:0007669"/>
    <property type="project" value="InterPro"/>
</dbReference>
<reference evidence="3" key="2">
    <citation type="submission" date="2013-03" db="EMBL/GenBank/DDBJ databases">
        <authorList>
            <person name="Howell K."/>
            <person name="Weinert L."/>
            <person name="Luan S.-L."/>
            <person name="Peters S."/>
            <person name="Aragon V."/>
            <person name="Angen O."/>
            <person name="Tucker A.W."/>
            <person name="Maskell D.J."/>
        </authorList>
    </citation>
    <scope>NUCLEOTIDE SEQUENCE</scope>
    <source>
        <strain evidence="3">IA-84-22113</strain>
    </source>
</reference>
<dbReference type="AlphaFoldDB" id="T1RQ28"/>
<sequence length="412" mass="46840">MNILYINHYAGSPKYGMEYRPYYMSKEWLKSGHNVTILASSYSHVRNLQPDVTTVKTLENIDGINYIWYKTPTYSSNGFGRVKNICSFLFNVWIDRNQLVKELRPDVVIASSTYPMDIWVAKAIAHKANAKLIFEVHDLWPLSPIELGGMSPYHPFIQWCQWAENTAYKYSDAVVSMLPNVHKHMEEHGLDLSKLHIIPNGIVEEDWLTENIHSLSNGDIKSFFDVQKELGNTIVAYTGAHGQPNALELLLESAKYLSNEKIVFMFVGAGLEKSKLLARKNEENINNVYFFNPINKKEIPNLLKNIDIAYIGLQNQSLFRFGISPNKLMDYMMAAKPIVCAINAGNDPVTEVNCGITVKSNNSNEIAKAILTLAQLPISEREQMGLNGYNHIIKEHTYSKLAKKFLEVMNNE</sequence>
<protein>
    <submittedName>
        <fullName evidence="3">UDP-N-acetylglucosamine 2-epimerase</fullName>
    </submittedName>
</protein>
<organism evidence="3">
    <name type="scientific">Glaesserella parasuis</name>
    <name type="common">Haemophilus parasuis</name>
    <dbReference type="NCBI Taxonomy" id="738"/>
    <lineage>
        <taxon>Bacteria</taxon>
        <taxon>Pseudomonadati</taxon>
        <taxon>Pseudomonadota</taxon>
        <taxon>Gammaproteobacteria</taxon>
        <taxon>Pasteurellales</taxon>
        <taxon>Pasteurellaceae</taxon>
        <taxon>Glaesserella</taxon>
    </lineage>
</organism>
<dbReference type="InterPro" id="IPR001296">
    <property type="entry name" value="Glyco_trans_1"/>
</dbReference>
<reference evidence="3" key="1">
    <citation type="journal article" date="2013" name="J. Bacteriol.">
        <title>Gene content and diversity of the loci encoding biosynthesis of capsular polysaccharides of the 15 serovar reference strains of Haemophilus parasuis.</title>
        <authorList>
            <consortium name="BRaDP1T Consortium"/>
            <person name="Howell K.J."/>
            <person name="Weinert L.A."/>
            <person name="Luan S.L."/>
            <person name="Peters S.E."/>
            <person name="Chaudhuri R.R."/>
            <person name="Harris D."/>
            <person name="Angen O."/>
            <person name="Aragon V."/>
            <person name="Parkhill J."/>
            <person name="Langford P.R."/>
            <person name="Rycroft A.N."/>
            <person name="Wren B.W."/>
            <person name="Tucker A.W."/>
            <person name="Maskell D.J."/>
        </authorList>
    </citation>
    <scope>NUCLEOTIDE SEQUENCE</scope>
    <source>
        <strain evidence="3">IA-84-22113</strain>
    </source>
</reference>
<feature type="domain" description="Glycosyl transferase family 1" evidence="1">
    <location>
        <begin position="223"/>
        <end position="390"/>
    </location>
</feature>
<evidence type="ECO:0000259" key="1">
    <source>
        <dbReference type="Pfam" id="PF00534"/>
    </source>
</evidence>
<accession>T1RQ28</accession>
<evidence type="ECO:0000313" key="3">
    <source>
        <dbReference type="EMBL" id="AGM38866.1"/>
    </source>
</evidence>
<evidence type="ECO:0000259" key="2">
    <source>
        <dbReference type="Pfam" id="PF13439"/>
    </source>
</evidence>
<dbReference type="CDD" id="cd03794">
    <property type="entry name" value="GT4_WbuB-like"/>
    <property type="match status" value="1"/>
</dbReference>